<evidence type="ECO:0000313" key="11">
    <source>
        <dbReference type="Proteomes" id="UP000282211"/>
    </source>
</evidence>
<keyword evidence="7 9" id="KW-0350">Heme biosynthesis</keyword>
<comment type="subunit">
    <text evidence="3 9">Homodimer.</text>
</comment>
<reference evidence="10 11" key="1">
    <citation type="submission" date="2018-10" db="EMBL/GenBank/DDBJ databases">
        <title>Genomic Encyclopedia of Type Strains, Phase IV (KMG-IV): sequencing the most valuable type-strain genomes for metagenomic binning, comparative biology and taxonomic classification.</title>
        <authorList>
            <person name="Goeker M."/>
        </authorList>
    </citation>
    <scope>NUCLEOTIDE SEQUENCE [LARGE SCALE GENOMIC DNA]</scope>
    <source>
        <strain evidence="10 11">DSM 22008</strain>
    </source>
</reference>
<dbReference type="GO" id="GO:0004109">
    <property type="term" value="F:coproporphyrinogen oxidase activity"/>
    <property type="evidence" value="ECO:0007669"/>
    <property type="project" value="UniProtKB-UniRule"/>
</dbReference>
<dbReference type="AlphaFoldDB" id="A0A420WFN0"/>
<dbReference type="InterPro" id="IPR001260">
    <property type="entry name" value="Coprogen_oxidase_aer"/>
</dbReference>
<accession>A0A420WFN0</accession>
<organism evidence="10 11">
    <name type="scientific">Litorimonas taeanensis</name>
    <dbReference type="NCBI Taxonomy" id="568099"/>
    <lineage>
        <taxon>Bacteria</taxon>
        <taxon>Pseudomonadati</taxon>
        <taxon>Pseudomonadota</taxon>
        <taxon>Alphaproteobacteria</taxon>
        <taxon>Maricaulales</taxon>
        <taxon>Robiginitomaculaceae</taxon>
    </lineage>
</organism>
<evidence type="ECO:0000313" key="10">
    <source>
        <dbReference type="EMBL" id="RKQ69769.1"/>
    </source>
</evidence>
<dbReference type="FunCoup" id="A0A420WFN0">
    <property type="interactions" value="456"/>
</dbReference>
<dbReference type="NCBIfam" id="NF003727">
    <property type="entry name" value="PRK05330.1"/>
    <property type="match status" value="1"/>
</dbReference>
<feature type="binding site" evidence="9">
    <location>
        <position position="107"/>
    </location>
    <ligand>
        <name>substrate</name>
    </ligand>
</feature>
<dbReference type="Proteomes" id="UP000282211">
    <property type="component" value="Unassembled WGS sequence"/>
</dbReference>
<comment type="cofactor">
    <cofactor evidence="9">
        <name>a divalent metal cation</name>
        <dbReference type="ChEBI" id="CHEBI:60240"/>
    </cofactor>
</comment>
<comment type="catalytic activity">
    <reaction evidence="9">
        <text>coproporphyrinogen III + O2 + 2 H(+) = protoporphyrinogen IX + 2 CO2 + 2 H2O</text>
        <dbReference type="Rhea" id="RHEA:18257"/>
        <dbReference type="ChEBI" id="CHEBI:15377"/>
        <dbReference type="ChEBI" id="CHEBI:15378"/>
        <dbReference type="ChEBI" id="CHEBI:15379"/>
        <dbReference type="ChEBI" id="CHEBI:16526"/>
        <dbReference type="ChEBI" id="CHEBI:57307"/>
        <dbReference type="ChEBI" id="CHEBI:57309"/>
        <dbReference type="EC" id="1.3.3.3"/>
    </reaction>
</comment>
<dbReference type="GO" id="GO:0005737">
    <property type="term" value="C:cytoplasm"/>
    <property type="evidence" value="ECO:0007669"/>
    <property type="project" value="UniProtKB-SubCell"/>
</dbReference>
<evidence type="ECO:0000256" key="1">
    <source>
        <dbReference type="ARBA" id="ARBA00005168"/>
    </source>
</evidence>
<evidence type="ECO:0000256" key="9">
    <source>
        <dbReference type="HAMAP-Rule" id="MF_00333"/>
    </source>
</evidence>
<evidence type="ECO:0000256" key="7">
    <source>
        <dbReference type="ARBA" id="ARBA00023133"/>
    </source>
</evidence>
<evidence type="ECO:0000256" key="6">
    <source>
        <dbReference type="ARBA" id="ARBA00023002"/>
    </source>
</evidence>
<dbReference type="OrthoDB" id="9777553at2"/>
<protein>
    <recommendedName>
        <fullName evidence="9">Oxygen-dependent coproporphyrinogen-III oxidase</fullName>
        <shortName evidence="9">CPO</shortName>
        <shortName evidence="9">Coprogen oxidase</shortName>
        <shortName evidence="9">Coproporphyrinogenase</shortName>
        <ecNumber evidence="9">1.3.3.3</ecNumber>
    </recommendedName>
</protein>
<feature type="binding site" evidence="9">
    <location>
        <position position="121"/>
    </location>
    <ligand>
        <name>a divalent metal cation</name>
        <dbReference type="ChEBI" id="CHEBI:60240"/>
    </ligand>
</feature>
<evidence type="ECO:0000256" key="4">
    <source>
        <dbReference type="ARBA" id="ARBA00022490"/>
    </source>
</evidence>
<dbReference type="SUPFAM" id="SSF102886">
    <property type="entry name" value="Coproporphyrinogen III oxidase"/>
    <property type="match status" value="1"/>
</dbReference>
<dbReference type="HAMAP" id="MF_00333">
    <property type="entry name" value="Coprogen_oxidas"/>
    <property type="match status" value="1"/>
</dbReference>
<feature type="site" description="Important for dimerization" evidence="9">
    <location>
        <position position="189"/>
    </location>
</feature>
<keyword evidence="6 9" id="KW-0560">Oxidoreductase</keyword>
<evidence type="ECO:0000256" key="3">
    <source>
        <dbReference type="ARBA" id="ARBA00011738"/>
    </source>
</evidence>
<evidence type="ECO:0000256" key="2">
    <source>
        <dbReference type="ARBA" id="ARBA00010644"/>
    </source>
</evidence>
<dbReference type="InterPro" id="IPR018375">
    <property type="entry name" value="Coprogen_oxidase_CS"/>
</dbReference>
<evidence type="ECO:0000256" key="8">
    <source>
        <dbReference type="ARBA" id="ARBA00023244"/>
    </source>
</evidence>
<dbReference type="UniPathway" id="UPA00251">
    <property type="reaction ID" value="UER00322"/>
</dbReference>
<feature type="region of interest" description="Important for dimerization" evidence="9">
    <location>
        <begin position="254"/>
        <end position="289"/>
    </location>
</feature>
<comment type="similarity">
    <text evidence="2 9">Belongs to the aerobic coproporphyrinogen-III oxidase family.</text>
</comment>
<dbReference type="PANTHER" id="PTHR10755">
    <property type="entry name" value="COPROPORPHYRINOGEN III OXIDASE, MITOCHONDRIAL"/>
    <property type="match status" value="1"/>
</dbReference>
<feature type="active site" description="Proton donor" evidence="9">
    <location>
        <position position="121"/>
    </location>
</feature>
<gene>
    <name evidence="9" type="primary">hemF</name>
    <name evidence="10" type="ORF">DES40_2578</name>
</gene>
<feature type="binding site" evidence="9">
    <location>
        <position position="111"/>
    </location>
    <ligand>
        <name>a divalent metal cation</name>
        <dbReference type="ChEBI" id="CHEBI:60240"/>
    </ligand>
</feature>
<dbReference type="InParanoid" id="A0A420WFN0"/>
<dbReference type="InterPro" id="IPR036406">
    <property type="entry name" value="Coprogen_oxidase_aer_sf"/>
</dbReference>
<dbReference type="PANTHER" id="PTHR10755:SF0">
    <property type="entry name" value="OXYGEN-DEPENDENT COPROPORPHYRINOGEN-III OXIDASE, MITOCHONDRIAL"/>
    <property type="match status" value="1"/>
</dbReference>
<keyword evidence="4 9" id="KW-0963">Cytoplasm</keyword>
<dbReference type="RefSeq" id="WP_121102760.1">
    <property type="nucleotide sequence ID" value="NZ_RBII01000002.1"/>
</dbReference>
<feature type="binding site" evidence="9">
    <location>
        <position position="189"/>
    </location>
    <ligand>
        <name>a divalent metal cation</name>
        <dbReference type="ChEBI" id="CHEBI:60240"/>
    </ligand>
</feature>
<dbReference type="PROSITE" id="PS01021">
    <property type="entry name" value="COPROGEN_OXIDASE"/>
    <property type="match status" value="1"/>
</dbReference>
<dbReference type="PRINTS" id="PR00073">
    <property type="entry name" value="COPRGNOXDASE"/>
</dbReference>
<dbReference type="EMBL" id="RBII01000002">
    <property type="protein sequence ID" value="RKQ69769.1"/>
    <property type="molecule type" value="Genomic_DNA"/>
</dbReference>
<name>A0A420WFN0_9PROT</name>
<comment type="function">
    <text evidence="9">Involved in the heme biosynthesis. Catalyzes the aerobic oxidative decarboxylation of propionate groups of rings A and B of coproporphyrinogen-III to yield the vinyl groups in protoporphyrinogen-IX.</text>
</comment>
<feature type="binding site" evidence="9">
    <location>
        <begin position="272"/>
        <end position="274"/>
    </location>
    <ligand>
        <name>substrate</name>
    </ligand>
</feature>
<dbReference type="EC" id="1.3.3.3" evidence="9"/>
<keyword evidence="5 9" id="KW-0479">Metal-binding</keyword>
<dbReference type="GO" id="GO:0006782">
    <property type="term" value="P:protoporphyrinogen IX biosynthetic process"/>
    <property type="evidence" value="ECO:0007669"/>
    <property type="project" value="UniProtKB-UniRule"/>
</dbReference>
<dbReference type="FunFam" id="3.40.1500.10:FF:000005">
    <property type="entry name" value="Oxygen-dependent coproporphyrinogen-III oxidase"/>
    <property type="match status" value="1"/>
</dbReference>
<dbReference type="Pfam" id="PF01218">
    <property type="entry name" value="Coprogen_oxidas"/>
    <property type="match status" value="1"/>
</dbReference>
<feature type="binding site" evidence="9">
    <location>
        <begin position="123"/>
        <end position="125"/>
    </location>
    <ligand>
        <name>substrate</name>
    </ligand>
</feature>
<dbReference type="GO" id="GO:0046872">
    <property type="term" value="F:metal ion binding"/>
    <property type="evidence" value="ECO:0007669"/>
    <property type="project" value="UniProtKB-KW"/>
</dbReference>
<proteinExistence type="inferred from homology"/>
<feature type="binding site" evidence="9">
    <location>
        <position position="159"/>
    </location>
    <ligand>
        <name>a divalent metal cation</name>
        <dbReference type="ChEBI" id="CHEBI:60240"/>
    </ligand>
</feature>
<keyword evidence="8 9" id="KW-0627">Porphyrin biosynthesis</keyword>
<dbReference type="GO" id="GO:0042803">
    <property type="term" value="F:protein homodimerization activity"/>
    <property type="evidence" value="ECO:0007669"/>
    <property type="project" value="UniProtKB-UniRule"/>
</dbReference>
<comment type="pathway">
    <text evidence="1 9">Porphyrin-containing compound metabolism; protoporphyrin-IX biosynthesis; protoporphyrinogen-IX from coproporphyrinogen-III (O2 route): step 1/1.</text>
</comment>
<dbReference type="PIRSF" id="PIRSF000166">
    <property type="entry name" value="Coproporphyri_ox"/>
    <property type="match status" value="1"/>
</dbReference>
<evidence type="ECO:0000256" key="5">
    <source>
        <dbReference type="ARBA" id="ARBA00022723"/>
    </source>
</evidence>
<sequence>MTDFDTRKDKTAHWFRTLRDQICKEFEALEREAPDALYPGEAGKFEYEDWQRKVENGGGGTGGMLRGRLFEKCGVHISVVKGEFTPEMAARTPGADKDPRFWAAGISLIAHQRNPRIPAVHMNTRYIVTTQDWFGGGGDLTPTQAIDRHQDAPDALAFHAGMKAACDKHNVADYEHYKNWCDEYFYLKHRDEPRGTGGIFYDRLNSGNFEEDFAFTQDVGRHFLKTYSAIVRGRIHEPWTEEEREEQLITRGRYVEFNLLWDRGTTFGLKTGGNVKTILSSMPPVVKWP</sequence>
<comment type="subcellular location">
    <subcellularLocation>
        <location evidence="9">Cytoplasm</location>
    </subcellularLocation>
</comment>
<keyword evidence="11" id="KW-1185">Reference proteome</keyword>
<dbReference type="Gene3D" id="3.40.1500.10">
    <property type="entry name" value="Coproporphyrinogen III oxidase, aerobic"/>
    <property type="match status" value="1"/>
</dbReference>
<comment type="caution">
    <text evidence="10">The sequence shown here is derived from an EMBL/GenBank/DDBJ whole genome shotgun (WGS) entry which is preliminary data.</text>
</comment>